<feature type="transmembrane region" description="Helical" evidence="6">
    <location>
        <begin position="100"/>
        <end position="118"/>
    </location>
</feature>
<dbReference type="PANTHER" id="PTHR31218">
    <property type="entry name" value="WAT1-RELATED PROTEIN"/>
    <property type="match status" value="1"/>
</dbReference>
<dbReference type="Proteomes" id="UP000653305">
    <property type="component" value="Unassembled WGS sequence"/>
</dbReference>
<keyword evidence="9" id="KW-1185">Reference proteome</keyword>
<sequence>MSETYPYIYSSTALISIMGAVQALVLAVCTERKWCQWKLGWNIKLLTVAYMGIVASGIAAAFSLSCVRARGPLFVSIFNPPLLILVALAGSLLLEEKLHLGSVLGAAIIICGLYSILWGKSKEKKIIIESSAPTESDEENCMSVI</sequence>
<dbReference type="Pfam" id="PF00892">
    <property type="entry name" value="EamA"/>
    <property type="match status" value="1"/>
</dbReference>
<evidence type="ECO:0000313" key="9">
    <source>
        <dbReference type="Proteomes" id="UP000653305"/>
    </source>
</evidence>
<organism evidence="8 9">
    <name type="scientific">Phtheirospermum japonicum</name>
    <dbReference type="NCBI Taxonomy" id="374723"/>
    <lineage>
        <taxon>Eukaryota</taxon>
        <taxon>Viridiplantae</taxon>
        <taxon>Streptophyta</taxon>
        <taxon>Embryophyta</taxon>
        <taxon>Tracheophyta</taxon>
        <taxon>Spermatophyta</taxon>
        <taxon>Magnoliopsida</taxon>
        <taxon>eudicotyledons</taxon>
        <taxon>Gunneridae</taxon>
        <taxon>Pentapetalae</taxon>
        <taxon>asterids</taxon>
        <taxon>lamiids</taxon>
        <taxon>Lamiales</taxon>
        <taxon>Orobanchaceae</taxon>
        <taxon>Orobanchaceae incertae sedis</taxon>
        <taxon>Phtheirospermum</taxon>
    </lineage>
</organism>
<dbReference type="InterPro" id="IPR037185">
    <property type="entry name" value="EmrE-like"/>
</dbReference>
<feature type="domain" description="EamA" evidence="7">
    <location>
        <begin position="10"/>
        <end position="117"/>
    </location>
</feature>
<evidence type="ECO:0000256" key="4">
    <source>
        <dbReference type="ARBA" id="ARBA00022989"/>
    </source>
</evidence>
<name>A0A830D609_9LAMI</name>
<comment type="caution">
    <text evidence="8">The sequence shown here is derived from an EMBL/GenBank/DDBJ whole genome shotgun (WGS) entry which is preliminary data.</text>
</comment>
<protein>
    <recommendedName>
        <fullName evidence="6">WAT1-related protein</fullName>
    </recommendedName>
</protein>
<feature type="transmembrane region" description="Helical" evidence="6">
    <location>
        <begin position="48"/>
        <end position="67"/>
    </location>
</feature>
<keyword evidence="4 6" id="KW-1133">Transmembrane helix</keyword>
<gene>
    <name evidence="8" type="ORF">PHJA_002815000</name>
</gene>
<dbReference type="InterPro" id="IPR030184">
    <property type="entry name" value="WAT1-related"/>
</dbReference>
<dbReference type="OrthoDB" id="670984at2759"/>
<evidence type="ECO:0000313" key="8">
    <source>
        <dbReference type="EMBL" id="GFQ06710.1"/>
    </source>
</evidence>
<dbReference type="SUPFAM" id="SSF103481">
    <property type="entry name" value="Multidrug resistance efflux transporter EmrE"/>
    <property type="match status" value="1"/>
</dbReference>
<reference evidence="8" key="1">
    <citation type="submission" date="2020-07" db="EMBL/GenBank/DDBJ databases">
        <title>Ethylene signaling mediates host invasion by parasitic plants.</title>
        <authorList>
            <person name="Yoshida S."/>
        </authorList>
    </citation>
    <scope>NUCLEOTIDE SEQUENCE</scope>
    <source>
        <strain evidence="8">Okayama</strain>
    </source>
</reference>
<evidence type="ECO:0000256" key="1">
    <source>
        <dbReference type="ARBA" id="ARBA00004141"/>
    </source>
</evidence>
<feature type="transmembrane region" description="Helical" evidence="6">
    <location>
        <begin position="74"/>
        <end position="94"/>
    </location>
</feature>
<evidence type="ECO:0000256" key="2">
    <source>
        <dbReference type="ARBA" id="ARBA00007635"/>
    </source>
</evidence>
<evidence type="ECO:0000256" key="3">
    <source>
        <dbReference type="ARBA" id="ARBA00022692"/>
    </source>
</evidence>
<dbReference type="AlphaFoldDB" id="A0A830D609"/>
<feature type="transmembrane region" description="Helical" evidence="6">
    <location>
        <begin position="7"/>
        <end position="28"/>
    </location>
</feature>
<keyword evidence="3 6" id="KW-0812">Transmembrane</keyword>
<dbReference type="InterPro" id="IPR000620">
    <property type="entry name" value="EamA_dom"/>
</dbReference>
<comment type="similarity">
    <text evidence="2 6">Belongs to the drug/metabolite transporter (DMT) superfamily. Plant drug/metabolite exporter (P-DME) (TC 2.A.7.4) family.</text>
</comment>
<evidence type="ECO:0000256" key="5">
    <source>
        <dbReference type="ARBA" id="ARBA00023136"/>
    </source>
</evidence>
<comment type="caution">
    <text evidence="6">Lacks conserved residue(s) required for the propagation of feature annotation.</text>
</comment>
<comment type="subcellular location">
    <subcellularLocation>
        <location evidence="1 6">Membrane</location>
        <topology evidence="1 6">Multi-pass membrane protein</topology>
    </subcellularLocation>
</comment>
<proteinExistence type="inferred from homology"/>
<keyword evidence="5 6" id="KW-0472">Membrane</keyword>
<dbReference type="EMBL" id="BMAC01001293">
    <property type="protein sequence ID" value="GFQ06710.1"/>
    <property type="molecule type" value="Genomic_DNA"/>
</dbReference>
<accession>A0A830D609</accession>
<dbReference type="GO" id="GO:0016020">
    <property type="term" value="C:membrane"/>
    <property type="evidence" value="ECO:0007669"/>
    <property type="project" value="UniProtKB-SubCell"/>
</dbReference>
<evidence type="ECO:0000259" key="7">
    <source>
        <dbReference type="Pfam" id="PF00892"/>
    </source>
</evidence>
<evidence type="ECO:0000256" key="6">
    <source>
        <dbReference type="RuleBase" id="RU363077"/>
    </source>
</evidence>
<dbReference type="GO" id="GO:0022857">
    <property type="term" value="F:transmembrane transporter activity"/>
    <property type="evidence" value="ECO:0007669"/>
    <property type="project" value="InterPro"/>
</dbReference>